<name>A0ABZ0XY62_9BURK</name>
<organism evidence="1 2">
    <name type="scientific">Duganella zoogloeoides</name>
    <dbReference type="NCBI Taxonomy" id="75659"/>
    <lineage>
        <taxon>Bacteria</taxon>
        <taxon>Pseudomonadati</taxon>
        <taxon>Pseudomonadota</taxon>
        <taxon>Betaproteobacteria</taxon>
        <taxon>Burkholderiales</taxon>
        <taxon>Oxalobacteraceae</taxon>
        <taxon>Telluria group</taxon>
        <taxon>Duganella</taxon>
    </lineage>
</organism>
<dbReference type="RefSeq" id="WP_154820069.1">
    <property type="nucleotide sequence ID" value="NZ_CP140152.1"/>
</dbReference>
<evidence type="ECO:0000313" key="1">
    <source>
        <dbReference type="EMBL" id="WQH04680.1"/>
    </source>
</evidence>
<keyword evidence="2" id="KW-1185">Reference proteome</keyword>
<dbReference type="EMBL" id="CP140152">
    <property type="protein sequence ID" value="WQH04680.1"/>
    <property type="molecule type" value="Genomic_DNA"/>
</dbReference>
<accession>A0ABZ0XY62</accession>
<protein>
    <submittedName>
        <fullName evidence="1">Uncharacterized protein</fullName>
    </submittedName>
</protein>
<gene>
    <name evidence="1" type="ORF">SR858_27180</name>
</gene>
<sequence>MTWPSPAATVTKTVDRDTCTVPVCIRCNVCYEFDTRLTNRDLALPYRVSLNGKVLEGAGTVRKLGASRKITLQAEPGSRIALFLNSDVHPKFRQSPVYEVVVGANDVHIKITEKKGQLRDGPVIVPSQHKSPTPGPRRLDTYEASLTGDIWMKISHRYTEAEADEMLAKDIPLEIRDAVLRIYAGLKSVQLQLHIPARGAAAAMKMNLRFQEADNATKNITSCSLLRDVLPRTHPHAFAALMTEAYAAGVNDISVTSCWRPMLGSIVHRAGLGLDVVAIANDHQTIKLNRIGLVTGVANPNITQTEQFHYKKFIESDKLSSKSPVQPTTNLIKKEAKREWEQALETGEPALVSILRQRLEKHIHVSQIFDPWYMDANTKDLSLKTPNTQLSANESLHANHLHITIKDSHIL</sequence>
<proteinExistence type="predicted"/>
<dbReference type="Proteomes" id="UP001326110">
    <property type="component" value="Chromosome"/>
</dbReference>
<reference evidence="1 2" key="1">
    <citation type="submission" date="2023-11" db="EMBL/GenBank/DDBJ databases">
        <title>MicrobeMod: A computational toolkit for identifying prokaryotic methylation and restriction-modification with nanopore sequencing.</title>
        <authorList>
            <person name="Crits-Christoph A."/>
            <person name="Kang S.C."/>
            <person name="Lee H."/>
            <person name="Ostrov N."/>
        </authorList>
    </citation>
    <scope>NUCLEOTIDE SEQUENCE [LARGE SCALE GENOMIC DNA]</scope>
    <source>
        <strain evidence="1 2">ATCC 25935</strain>
    </source>
</reference>
<evidence type="ECO:0000313" key="2">
    <source>
        <dbReference type="Proteomes" id="UP001326110"/>
    </source>
</evidence>